<dbReference type="Proteomes" id="UP000481033">
    <property type="component" value="Unassembled WGS sequence"/>
</dbReference>
<comment type="caution">
    <text evidence="2">The sequence shown here is derived from an EMBL/GenBank/DDBJ whole genome shotgun (WGS) entry which is preliminary data.</text>
</comment>
<feature type="region of interest" description="Disordered" evidence="1">
    <location>
        <begin position="42"/>
        <end position="66"/>
    </location>
</feature>
<evidence type="ECO:0000256" key="1">
    <source>
        <dbReference type="SAM" id="MobiDB-lite"/>
    </source>
</evidence>
<evidence type="ECO:0000313" key="2">
    <source>
        <dbReference type="EMBL" id="NEZ55470.1"/>
    </source>
</evidence>
<dbReference type="RefSeq" id="WP_163697344.1">
    <property type="nucleotide sequence ID" value="NZ_QXHD01000004.1"/>
</dbReference>
<protein>
    <submittedName>
        <fullName evidence="2">Uncharacterized protein</fullName>
    </submittedName>
</protein>
<gene>
    <name evidence="2" type="ORF">DXZ20_07220</name>
</gene>
<feature type="compositionally biased region" description="Polar residues" evidence="1">
    <location>
        <begin position="51"/>
        <end position="66"/>
    </location>
</feature>
<name>A0A6M0RHS0_9CYAN</name>
<reference evidence="2 3" key="1">
    <citation type="journal article" date="2020" name="Microb. Ecol.">
        <title>Ecogenomics of the Marine Benthic Filamentous Cyanobacterium Adonisia.</title>
        <authorList>
            <person name="Walter J.M."/>
            <person name="Coutinho F.H."/>
            <person name="Leomil L."/>
            <person name="Hargreaves P.I."/>
            <person name="Campeao M.E."/>
            <person name="Vieira V.V."/>
            <person name="Silva B.S."/>
            <person name="Fistarol G.O."/>
            <person name="Salomon P.S."/>
            <person name="Sawabe T."/>
            <person name="Mino S."/>
            <person name="Hosokawa M."/>
            <person name="Miyashita H."/>
            <person name="Maruyama F."/>
            <person name="van Verk M.C."/>
            <person name="Dutilh B.E."/>
            <person name="Thompson C.C."/>
            <person name="Thompson F.L."/>
        </authorList>
    </citation>
    <scope>NUCLEOTIDE SEQUENCE [LARGE SCALE GENOMIC DNA]</scope>
    <source>
        <strain evidence="2 3">CCMR0081</strain>
    </source>
</reference>
<keyword evidence="3" id="KW-1185">Reference proteome</keyword>
<organism evidence="2 3">
    <name type="scientific">Adonisia turfae CCMR0081</name>
    <dbReference type="NCBI Taxonomy" id="2292702"/>
    <lineage>
        <taxon>Bacteria</taxon>
        <taxon>Bacillati</taxon>
        <taxon>Cyanobacteriota</taxon>
        <taxon>Adonisia</taxon>
        <taxon>Adonisia turfae</taxon>
    </lineage>
</organism>
<sequence>MRHLYGAQSEYIPWWPVRRLYRDYGGRALLYPDCYETELRQQEQAGKPNAKLNSGRAQQRALTQQQ</sequence>
<dbReference type="EMBL" id="QXHD01000004">
    <property type="protein sequence ID" value="NEZ55470.1"/>
    <property type="molecule type" value="Genomic_DNA"/>
</dbReference>
<evidence type="ECO:0000313" key="3">
    <source>
        <dbReference type="Proteomes" id="UP000481033"/>
    </source>
</evidence>
<dbReference type="AlphaFoldDB" id="A0A6M0RHS0"/>
<accession>A0A6M0RHS0</accession>
<proteinExistence type="predicted"/>